<reference evidence="1 2" key="1">
    <citation type="journal article" date="2007" name="Nature">
        <title>Evolution of genes and genomes on the Drosophila phylogeny.</title>
        <authorList>
            <consortium name="Drosophila 12 Genomes Consortium"/>
            <person name="Clark A.G."/>
            <person name="Eisen M.B."/>
            <person name="Smith D.R."/>
            <person name="Bergman C.M."/>
            <person name="Oliver B."/>
            <person name="Markow T.A."/>
            <person name="Kaufman T.C."/>
            <person name="Kellis M."/>
            <person name="Gelbart W."/>
            <person name="Iyer V.N."/>
            <person name="Pollard D.A."/>
            <person name="Sackton T.B."/>
            <person name="Larracuente A.M."/>
            <person name="Singh N.D."/>
            <person name="Abad J.P."/>
            <person name="Abt D.N."/>
            <person name="Adryan B."/>
            <person name="Aguade M."/>
            <person name="Akashi H."/>
            <person name="Anderson W.W."/>
            <person name="Aquadro C.F."/>
            <person name="Ardell D.H."/>
            <person name="Arguello R."/>
            <person name="Artieri C.G."/>
            <person name="Barbash D.A."/>
            <person name="Barker D."/>
            <person name="Barsanti P."/>
            <person name="Batterham P."/>
            <person name="Batzoglou S."/>
            <person name="Begun D."/>
            <person name="Bhutkar A."/>
            <person name="Blanco E."/>
            <person name="Bosak S.A."/>
            <person name="Bradley R.K."/>
            <person name="Brand A.D."/>
            <person name="Brent M.R."/>
            <person name="Brooks A.N."/>
            <person name="Brown R.H."/>
            <person name="Butlin R.K."/>
            <person name="Caggese C."/>
            <person name="Calvi B.R."/>
            <person name="Bernardo de Carvalho A."/>
            <person name="Caspi A."/>
            <person name="Castrezana S."/>
            <person name="Celniker S.E."/>
            <person name="Chang J.L."/>
            <person name="Chapple C."/>
            <person name="Chatterji S."/>
            <person name="Chinwalla A."/>
            <person name="Civetta A."/>
            <person name="Clifton S.W."/>
            <person name="Comeron J.M."/>
            <person name="Costello J.C."/>
            <person name="Coyne J.A."/>
            <person name="Daub J."/>
            <person name="David R.G."/>
            <person name="Delcher A.L."/>
            <person name="Delehaunty K."/>
            <person name="Do C.B."/>
            <person name="Ebling H."/>
            <person name="Edwards K."/>
            <person name="Eickbush T."/>
            <person name="Evans J.D."/>
            <person name="Filipski A."/>
            <person name="Findeiss S."/>
            <person name="Freyhult E."/>
            <person name="Fulton L."/>
            <person name="Fulton R."/>
            <person name="Garcia A.C."/>
            <person name="Gardiner A."/>
            <person name="Garfield D.A."/>
            <person name="Garvin B.E."/>
            <person name="Gibson G."/>
            <person name="Gilbert D."/>
            <person name="Gnerre S."/>
            <person name="Godfrey J."/>
            <person name="Good R."/>
            <person name="Gotea V."/>
            <person name="Gravely B."/>
            <person name="Greenberg A.J."/>
            <person name="Griffiths-Jones S."/>
            <person name="Gross S."/>
            <person name="Guigo R."/>
            <person name="Gustafson E.A."/>
            <person name="Haerty W."/>
            <person name="Hahn M.W."/>
            <person name="Halligan D.L."/>
            <person name="Halpern A.L."/>
            <person name="Halter G.M."/>
            <person name="Han M.V."/>
            <person name="Heger A."/>
            <person name="Hillier L."/>
            <person name="Hinrichs A.S."/>
            <person name="Holmes I."/>
            <person name="Hoskins R.A."/>
            <person name="Hubisz M.J."/>
            <person name="Hultmark D."/>
            <person name="Huntley M.A."/>
            <person name="Jaffe D.B."/>
            <person name="Jagadeeshan S."/>
            <person name="Jeck W.R."/>
            <person name="Johnson J."/>
            <person name="Jones C.D."/>
            <person name="Jordan W.C."/>
            <person name="Karpen G.H."/>
            <person name="Kataoka E."/>
            <person name="Keightley P.D."/>
            <person name="Kheradpour P."/>
            <person name="Kirkness E.F."/>
            <person name="Koerich L.B."/>
            <person name="Kristiansen K."/>
            <person name="Kudrna D."/>
            <person name="Kulathinal R.J."/>
            <person name="Kumar S."/>
            <person name="Kwok R."/>
            <person name="Lander E."/>
            <person name="Langley C.H."/>
            <person name="Lapoint R."/>
            <person name="Lazzaro B.P."/>
            <person name="Lee S.J."/>
            <person name="Levesque L."/>
            <person name="Li R."/>
            <person name="Lin C.F."/>
            <person name="Lin M.F."/>
            <person name="Lindblad-Toh K."/>
            <person name="Llopart A."/>
            <person name="Long M."/>
            <person name="Low L."/>
            <person name="Lozovsky E."/>
            <person name="Lu J."/>
            <person name="Luo M."/>
            <person name="Machado C.A."/>
            <person name="Makalowski W."/>
            <person name="Marzo M."/>
            <person name="Matsuda M."/>
            <person name="Matzkin L."/>
            <person name="McAllister B."/>
            <person name="McBride C.S."/>
            <person name="McKernan B."/>
            <person name="McKernan K."/>
            <person name="Mendez-Lago M."/>
            <person name="Minx P."/>
            <person name="Mollenhauer M.U."/>
            <person name="Montooth K."/>
            <person name="Mount S.M."/>
            <person name="Mu X."/>
            <person name="Myers E."/>
            <person name="Negre B."/>
            <person name="Newfeld S."/>
            <person name="Nielsen R."/>
            <person name="Noor M.A."/>
            <person name="O'Grady P."/>
            <person name="Pachter L."/>
            <person name="Papaceit M."/>
            <person name="Parisi M.J."/>
            <person name="Parisi M."/>
            <person name="Parts L."/>
            <person name="Pedersen J.S."/>
            <person name="Pesole G."/>
            <person name="Phillippy A.M."/>
            <person name="Ponting C.P."/>
            <person name="Pop M."/>
            <person name="Porcelli D."/>
            <person name="Powell J.R."/>
            <person name="Prohaska S."/>
            <person name="Pruitt K."/>
            <person name="Puig M."/>
            <person name="Quesneville H."/>
            <person name="Ram K.R."/>
            <person name="Rand D."/>
            <person name="Rasmussen M.D."/>
            <person name="Reed L.K."/>
            <person name="Reenan R."/>
            <person name="Reily A."/>
            <person name="Remington K.A."/>
            <person name="Rieger T.T."/>
            <person name="Ritchie M.G."/>
            <person name="Robin C."/>
            <person name="Rogers Y.H."/>
            <person name="Rohde C."/>
            <person name="Rozas J."/>
            <person name="Rubenfield M.J."/>
            <person name="Ruiz A."/>
            <person name="Russo S."/>
            <person name="Salzberg S.L."/>
            <person name="Sanchez-Gracia A."/>
            <person name="Saranga D.J."/>
            <person name="Sato H."/>
            <person name="Schaeffer S.W."/>
            <person name="Schatz M.C."/>
            <person name="Schlenke T."/>
            <person name="Schwartz R."/>
            <person name="Segarra C."/>
            <person name="Singh R.S."/>
            <person name="Sirot L."/>
            <person name="Sirota M."/>
            <person name="Sisneros N.B."/>
            <person name="Smith C.D."/>
            <person name="Smith T.F."/>
            <person name="Spieth J."/>
            <person name="Stage D.E."/>
            <person name="Stark A."/>
            <person name="Stephan W."/>
            <person name="Strausberg R.L."/>
            <person name="Strempel S."/>
            <person name="Sturgill D."/>
            <person name="Sutton G."/>
            <person name="Sutton G.G."/>
            <person name="Tao W."/>
            <person name="Teichmann S."/>
            <person name="Tobari Y.N."/>
            <person name="Tomimura Y."/>
            <person name="Tsolas J.M."/>
            <person name="Valente V.L."/>
            <person name="Venter E."/>
            <person name="Venter J.C."/>
            <person name="Vicario S."/>
            <person name="Vieira F.G."/>
            <person name="Vilella A.J."/>
            <person name="Villasante A."/>
            <person name="Walenz B."/>
            <person name="Wang J."/>
            <person name="Wasserman M."/>
            <person name="Watts T."/>
            <person name="Wilson D."/>
            <person name="Wilson R.K."/>
            <person name="Wing R.A."/>
            <person name="Wolfner M.F."/>
            <person name="Wong A."/>
            <person name="Wong G.K."/>
            <person name="Wu C.I."/>
            <person name="Wu G."/>
            <person name="Yamamoto D."/>
            <person name="Yang H.P."/>
            <person name="Yang S.P."/>
            <person name="Yorke J.A."/>
            <person name="Yoshida K."/>
            <person name="Zdobnov E."/>
            <person name="Zhang P."/>
            <person name="Zhang Y."/>
            <person name="Zimin A.V."/>
            <person name="Baldwin J."/>
            <person name="Abdouelleil A."/>
            <person name="Abdulkadir J."/>
            <person name="Abebe A."/>
            <person name="Abera B."/>
            <person name="Abreu J."/>
            <person name="Acer S.C."/>
            <person name="Aftuck L."/>
            <person name="Alexander A."/>
            <person name="An P."/>
            <person name="Anderson E."/>
            <person name="Anderson S."/>
            <person name="Arachi H."/>
            <person name="Azer M."/>
            <person name="Bachantsang P."/>
            <person name="Barry A."/>
            <person name="Bayul T."/>
            <person name="Berlin A."/>
            <person name="Bessette D."/>
            <person name="Bloom T."/>
            <person name="Blye J."/>
            <person name="Boguslavskiy L."/>
            <person name="Bonnet C."/>
            <person name="Boukhgalter B."/>
            <person name="Bourzgui I."/>
            <person name="Brown A."/>
            <person name="Cahill P."/>
            <person name="Channer S."/>
            <person name="Cheshatsang Y."/>
            <person name="Chuda L."/>
            <person name="Citroen M."/>
            <person name="Collymore A."/>
            <person name="Cooke P."/>
            <person name="Costello M."/>
            <person name="D'Aco K."/>
            <person name="Daza R."/>
            <person name="De Haan G."/>
            <person name="DeGray S."/>
            <person name="DeMaso C."/>
            <person name="Dhargay N."/>
            <person name="Dooley K."/>
            <person name="Dooley E."/>
            <person name="Doricent M."/>
            <person name="Dorje P."/>
            <person name="Dorjee K."/>
            <person name="Dupes A."/>
            <person name="Elong R."/>
            <person name="Falk J."/>
            <person name="Farina A."/>
            <person name="Faro S."/>
            <person name="Ferguson D."/>
            <person name="Fisher S."/>
            <person name="Foley C.D."/>
            <person name="Franke A."/>
            <person name="Friedrich D."/>
            <person name="Gadbois L."/>
            <person name="Gearin G."/>
            <person name="Gearin C.R."/>
            <person name="Giannoukos G."/>
            <person name="Goode T."/>
            <person name="Graham J."/>
            <person name="Grandbois E."/>
            <person name="Grewal S."/>
            <person name="Gyaltsen K."/>
            <person name="Hafez N."/>
            <person name="Hagos B."/>
            <person name="Hall J."/>
            <person name="Henson C."/>
            <person name="Hollinger A."/>
            <person name="Honan T."/>
            <person name="Huard M.D."/>
            <person name="Hughes L."/>
            <person name="Hurhula B."/>
            <person name="Husby M.E."/>
            <person name="Kamat A."/>
            <person name="Kanga B."/>
            <person name="Kashin S."/>
            <person name="Khazanovich D."/>
            <person name="Kisner P."/>
            <person name="Lance K."/>
            <person name="Lara M."/>
            <person name="Lee W."/>
            <person name="Lennon N."/>
            <person name="Letendre F."/>
            <person name="LeVine R."/>
            <person name="Lipovsky A."/>
            <person name="Liu X."/>
            <person name="Liu J."/>
            <person name="Liu S."/>
            <person name="Lokyitsang T."/>
            <person name="Lokyitsang Y."/>
            <person name="Lubonja R."/>
            <person name="Lui A."/>
            <person name="MacDonald P."/>
            <person name="Magnisalis V."/>
            <person name="Maru K."/>
            <person name="Matthews C."/>
            <person name="McCusker W."/>
            <person name="McDonough S."/>
            <person name="Mehta T."/>
            <person name="Meldrim J."/>
            <person name="Meneus L."/>
            <person name="Mihai O."/>
            <person name="Mihalev A."/>
            <person name="Mihova T."/>
            <person name="Mittelman R."/>
            <person name="Mlenga V."/>
            <person name="Montmayeur A."/>
            <person name="Mulrain L."/>
            <person name="Navidi A."/>
            <person name="Naylor J."/>
            <person name="Negash T."/>
            <person name="Nguyen T."/>
            <person name="Nguyen N."/>
            <person name="Nicol R."/>
            <person name="Norbu C."/>
            <person name="Norbu N."/>
            <person name="Novod N."/>
            <person name="O'Neill B."/>
            <person name="Osman S."/>
            <person name="Markiewicz E."/>
            <person name="Oyono O.L."/>
            <person name="Patti C."/>
            <person name="Phunkhang P."/>
            <person name="Pierre F."/>
            <person name="Priest M."/>
            <person name="Raghuraman S."/>
            <person name="Rege F."/>
            <person name="Reyes R."/>
            <person name="Rise C."/>
            <person name="Rogov P."/>
            <person name="Ross K."/>
            <person name="Ryan E."/>
            <person name="Settipalli S."/>
            <person name="Shea T."/>
            <person name="Sherpa N."/>
            <person name="Shi L."/>
            <person name="Shih D."/>
            <person name="Sparrow T."/>
            <person name="Spaulding J."/>
            <person name="Stalker J."/>
            <person name="Stange-Thomann N."/>
            <person name="Stavropoulos S."/>
            <person name="Stone C."/>
            <person name="Strader C."/>
            <person name="Tesfaye S."/>
            <person name="Thomson T."/>
            <person name="Thoulutsang Y."/>
            <person name="Thoulutsang D."/>
            <person name="Topham K."/>
            <person name="Topping I."/>
            <person name="Tsamla T."/>
            <person name="Vassiliev H."/>
            <person name="Vo A."/>
            <person name="Wangchuk T."/>
            <person name="Wangdi T."/>
            <person name="Weiand M."/>
            <person name="Wilkinson J."/>
            <person name="Wilson A."/>
            <person name="Yadav S."/>
            <person name="Young G."/>
            <person name="Yu Q."/>
            <person name="Zembek L."/>
            <person name="Zhong D."/>
            <person name="Zimmer A."/>
            <person name="Zwirko Z."/>
            <person name="Jaffe D.B."/>
            <person name="Alvarez P."/>
            <person name="Brockman W."/>
            <person name="Butler J."/>
            <person name="Chin C."/>
            <person name="Gnerre S."/>
            <person name="Grabherr M."/>
            <person name="Kleber M."/>
            <person name="Mauceli E."/>
            <person name="MacCallum I."/>
        </authorList>
    </citation>
    <scope>NUCLEOTIDE SEQUENCE [LARGE SCALE GENOMIC DNA]</scope>
    <source>
        <strain evidence="2">Rob3c / Tucson 14021-0248.25</strain>
    </source>
</reference>
<dbReference type="STRING" id="7238.B4INJ2"/>
<dbReference type="AlphaFoldDB" id="B4INJ2"/>
<keyword evidence="2" id="KW-1185">Reference proteome</keyword>
<dbReference type="HOGENOM" id="CLU_3074653_0_0_1"/>
<evidence type="ECO:0000313" key="2">
    <source>
        <dbReference type="Proteomes" id="UP000001292"/>
    </source>
</evidence>
<gene>
    <name evidence="1" type="primary">Dsec\GM23223</name>
    <name evidence="1" type="ORF">Dsec_GM23223</name>
</gene>
<protein>
    <submittedName>
        <fullName evidence="1">GM23223</fullName>
    </submittedName>
</protein>
<sequence>IKVHIVRVCHELIGICDHRAGHFILRSSNEAGARMYEGLVKDHEKYHKFRGKV</sequence>
<name>B4INJ2_DROSE</name>
<dbReference type="EMBL" id="CH482336">
    <property type="protein sequence ID" value="EDW51575.1"/>
    <property type="molecule type" value="Genomic_DNA"/>
</dbReference>
<dbReference type="Proteomes" id="UP000001292">
    <property type="component" value="Unassembled WGS sequence"/>
</dbReference>
<feature type="non-terminal residue" evidence="1">
    <location>
        <position position="1"/>
    </location>
</feature>
<evidence type="ECO:0000313" key="1">
    <source>
        <dbReference type="EMBL" id="EDW51575.1"/>
    </source>
</evidence>
<proteinExistence type="predicted"/>
<organism evidence="2">
    <name type="scientific">Drosophila sechellia</name>
    <name type="common">Fruit fly</name>
    <dbReference type="NCBI Taxonomy" id="7238"/>
    <lineage>
        <taxon>Eukaryota</taxon>
        <taxon>Metazoa</taxon>
        <taxon>Ecdysozoa</taxon>
        <taxon>Arthropoda</taxon>
        <taxon>Hexapoda</taxon>
        <taxon>Insecta</taxon>
        <taxon>Pterygota</taxon>
        <taxon>Neoptera</taxon>
        <taxon>Endopterygota</taxon>
        <taxon>Diptera</taxon>
        <taxon>Brachycera</taxon>
        <taxon>Muscomorpha</taxon>
        <taxon>Ephydroidea</taxon>
        <taxon>Drosophilidae</taxon>
        <taxon>Drosophila</taxon>
        <taxon>Sophophora</taxon>
    </lineage>
</organism>
<accession>B4INJ2</accession>